<keyword evidence="2" id="KW-1185">Reference proteome</keyword>
<gene>
    <name evidence="1" type="ORF">SAMN05192568_101560</name>
</gene>
<sequence length="158" mass="16477">MTKRIGCGLAGLVLGLAGTITVVSDASADCLRRIYNRSTYVLVARQDGGPPATLLPGQSLPVRLSRPGQIAISAYCGLPEAGGSPVTQASFDYEAVLDRCFVRFGSDEFFASQLGRGFFGTQETAPFTVNNPKQGDIVLGPSSLPACPVPGAVLSRRG</sequence>
<accession>A0A1I4M2L6</accession>
<reference evidence="2" key="1">
    <citation type="submission" date="2016-10" db="EMBL/GenBank/DDBJ databases">
        <authorList>
            <person name="Varghese N."/>
            <person name="Submissions S."/>
        </authorList>
    </citation>
    <scope>NUCLEOTIDE SEQUENCE [LARGE SCALE GENOMIC DNA]</scope>
    <source>
        <strain evidence="2">BL36</strain>
    </source>
</reference>
<dbReference type="EMBL" id="FOTK01000015">
    <property type="protein sequence ID" value="SFL97440.1"/>
    <property type="molecule type" value="Genomic_DNA"/>
</dbReference>
<evidence type="ECO:0000313" key="1">
    <source>
        <dbReference type="EMBL" id="SFL97440.1"/>
    </source>
</evidence>
<dbReference type="RefSeq" id="WP_092042178.1">
    <property type="nucleotide sequence ID" value="NZ_FOTK01000015.1"/>
</dbReference>
<protein>
    <submittedName>
        <fullName evidence="1">Uncharacterized protein</fullName>
    </submittedName>
</protein>
<dbReference type="AlphaFoldDB" id="A0A1I4M2L6"/>
<name>A0A1I4M2L6_9HYPH</name>
<evidence type="ECO:0000313" key="2">
    <source>
        <dbReference type="Proteomes" id="UP000199048"/>
    </source>
</evidence>
<proteinExistence type="predicted"/>
<organism evidence="1 2">
    <name type="scientific">Methylobacterium pseudosasicola</name>
    <dbReference type="NCBI Taxonomy" id="582667"/>
    <lineage>
        <taxon>Bacteria</taxon>
        <taxon>Pseudomonadati</taxon>
        <taxon>Pseudomonadota</taxon>
        <taxon>Alphaproteobacteria</taxon>
        <taxon>Hyphomicrobiales</taxon>
        <taxon>Methylobacteriaceae</taxon>
        <taxon>Methylobacterium</taxon>
    </lineage>
</organism>
<dbReference type="Proteomes" id="UP000199048">
    <property type="component" value="Unassembled WGS sequence"/>
</dbReference>
<dbReference type="OrthoDB" id="7992206at2"/>